<dbReference type="AlphaFoldDB" id="A0A8K0KL47"/>
<feature type="non-terminal residue" evidence="2">
    <location>
        <position position="1"/>
    </location>
</feature>
<dbReference type="Proteomes" id="UP000792457">
    <property type="component" value="Unassembled WGS sequence"/>
</dbReference>
<dbReference type="Pfam" id="PF00059">
    <property type="entry name" value="Lectin_C"/>
    <property type="match status" value="1"/>
</dbReference>
<sequence length="239" mass="27076">MGRNAAPLLEANYLEVRPPLYISLKFKPSPSFREWHCAKERHRFSITSRKNQTGHMITEIELDKSATHLPEVWKANFKQSFTEKDGVQEYHLKGVISAKPPTPSDYELFPGVGYYKFHTDLANGFEDASSRCTKEGGHLAIVNSESEHQVLSTMYARFPESELKTEWAFVGFHDRFKEGEYVTIYGEPLNTTGFTRWSSAGQPDDYKGAEDCGSVHRNGGLNDIACNASIPFFCEYDIS</sequence>
<dbReference type="PANTHER" id="PTHR22803">
    <property type="entry name" value="MANNOSE, PHOSPHOLIPASE, LECTIN RECEPTOR RELATED"/>
    <property type="match status" value="1"/>
</dbReference>
<comment type="caution">
    <text evidence="2">The sequence shown here is derived from an EMBL/GenBank/DDBJ whole genome shotgun (WGS) entry which is preliminary data.</text>
</comment>
<evidence type="ECO:0000313" key="2">
    <source>
        <dbReference type="EMBL" id="KAG8237279.1"/>
    </source>
</evidence>
<feature type="domain" description="C-type lectin" evidence="1">
    <location>
        <begin position="115"/>
        <end position="235"/>
    </location>
</feature>
<protein>
    <recommendedName>
        <fullName evidence="1">C-type lectin domain-containing protein</fullName>
    </recommendedName>
</protein>
<dbReference type="Gene3D" id="3.10.100.10">
    <property type="entry name" value="Mannose-Binding Protein A, subunit A"/>
    <property type="match status" value="1"/>
</dbReference>
<keyword evidence="3" id="KW-1185">Reference proteome</keyword>
<dbReference type="InterPro" id="IPR016187">
    <property type="entry name" value="CTDL_fold"/>
</dbReference>
<proteinExistence type="predicted"/>
<evidence type="ECO:0000313" key="3">
    <source>
        <dbReference type="Proteomes" id="UP000792457"/>
    </source>
</evidence>
<dbReference type="SMART" id="SM00034">
    <property type="entry name" value="CLECT"/>
    <property type="match status" value="1"/>
</dbReference>
<dbReference type="OrthoDB" id="7357196at2759"/>
<reference evidence="2" key="1">
    <citation type="submission" date="2013-04" db="EMBL/GenBank/DDBJ databases">
        <authorList>
            <person name="Qu J."/>
            <person name="Murali S.C."/>
            <person name="Bandaranaike D."/>
            <person name="Bellair M."/>
            <person name="Blankenburg K."/>
            <person name="Chao H."/>
            <person name="Dinh H."/>
            <person name="Doddapaneni H."/>
            <person name="Downs B."/>
            <person name="Dugan-Rocha S."/>
            <person name="Elkadiri S."/>
            <person name="Gnanaolivu R.D."/>
            <person name="Hernandez B."/>
            <person name="Javaid M."/>
            <person name="Jayaseelan J.C."/>
            <person name="Lee S."/>
            <person name="Li M."/>
            <person name="Ming W."/>
            <person name="Munidasa M."/>
            <person name="Muniz J."/>
            <person name="Nguyen L."/>
            <person name="Ongeri F."/>
            <person name="Osuji N."/>
            <person name="Pu L.-L."/>
            <person name="Puazo M."/>
            <person name="Qu C."/>
            <person name="Quiroz J."/>
            <person name="Raj R."/>
            <person name="Weissenberger G."/>
            <person name="Xin Y."/>
            <person name="Zou X."/>
            <person name="Han Y."/>
            <person name="Richards S."/>
            <person name="Worley K."/>
            <person name="Muzny D."/>
            <person name="Gibbs R."/>
        </authorList>
    </citation>
    <scope>NUCLEOTIDE SEQUENCE</scope>
    <source>
        <strain evidence="2">Sampled in the wild</strain>
    </source>
</reference>
<dbReference type="InterPro" id="IPR016186">
    <property type="entry name" value="C-type_lectin-like/link_sf"/>
</dbReference>
<gene>
    <name evidence="2" type="ORF">J437_LFUL017475</name>
</gene>
<reference evidence="2" key="2">
    <citation type="submission" date="2017-10" db="EMBL/GenBank/DDBJ databases">
        <title>Ladona fulva Genome sequencing and assembly.</title>
        <authorList>
            <person name="Murali S."/>
            <person name="Richards S."/>
            <person name="Bandaranaike D."/>
            <person name="Bellair M."/>
            <person name="Blankenburg K."/>
            <person name="Chao H."/>
            <person name="Dinh H."/>
            <person name="Doddapaneni H."/>
            <person name="Dugan-Rocha S."/>
            <person name="Elkadiri S."/>
            <person name="Gnanaolivu R."/>
            <person name="Hernandez B."/>
            <person name="Skinner E."/>
            <person name="Javaid M."/>
            <person name="Lee S."/>
            <person name="Li M."/>
            <person name="Ming W."/>
            <person name="Munidasa M."/>
            <person name="Muniz J."/>
            <person name="Nguyen L."/>
            <person name="Hughes D."/>
            <person name="Osuji N."/>
            <person name="Pu L.-L."/>
            <person name="Puazo M."/>
            <person name="Qu C."/>
            <person name="Quiroz J."/>
            <person name="Raj R."/>
            <person name="Weissenberger G."/>
            <person name="Xin Y."/>
            <person name="Zou X."/>
            <person name="Han Y."/>
            <person name="Worley K."/>
            <person name="Muzny D."/>
            <person name="Gibbs R."/>
        </authorList>
    </citation>
    <scope>NUCLEOTIDE SEQUENCE</scope>
    <source>
        <strain evidence="2">Sampled in the wild</strain>
    </source>
</reference>
<accession>A0A8K0KL47</accession>
<name>A0A8K0KL47_LADFU</name>
<dbReference type="SUPFAM" id="SSF56436">
    <property type="entry name" value="C-type lectin-like"/>
    <property type="match status" value="1"/>
</dbReference>
<dbReference type="PROSITE" id="PS50041">
    <property type="entry name" value="C_TYPE_LECTIN_2"/>
    <property type="match status" value="1"/>
</dbReference>
<organism evidence="2 3">
    <name type="scientific">Ladona fulva</name>
    <name type="common">Scarce chaser dragonfly</name>
    <name type="synonym">Libellula fulva</name>
    <dbReference type="NCBI Taxonomy" id="123851"/>
    <lineage>
        <taxon>Eukaryota</taxon>
        <taxon>Metazoa</taxon>
        <taxon>Ecdysozoa</taxon>
        <taxon>Arthropoda</taxon>
        <taxon>Hexapoda</taxon>
        <taxon>Insecta</taxon>
        <taxon>Pterygota</taxon>
        <taxon>Palaeoptera</taxon>
        <taxon>Odonata</taxon>
        <taxon>Epiprocta</taxon>
        <taxon>Anisoptera</taxon>
        <taxon>Libelluloidea</taxon>
        <taxon>Libellulidae</taxon>
        <taxon>Ladona</taxon>
    </lineage>
</organism>
<dbReference type="InterPro" id="IPR001304">
    <property type="entry name" value="C-type_lectin-like"/>
</dbReference>
<dbReference type="EMBL" id="KZ309143">
    <property type="protein sequence ID" value="KAG8237279.1"/>
    <property type="molecule type" value="Genomic_DNA"/>
</dbReference>
<evidence type="ECO:0000259" key="1">
    <source>
        <dbReference type="PROSITE" id="PS50041"/>
    </source>
</evidence>
<dbReference type="InterPro" id="IPR050111">
    <property type="entry name" value="C-type_lectin/snaclec_domain"/>
</dbReference>